<dbReference type="Pfam" id="PF01474">
    <property type="entry name" value="DAHP_synth_2"/>
    <property type="match status" value="1"/>
</dbReference>
<comment type="caution">
    <text evidence="5">The sequence shown here is derived from an EMBL/GenBank/DDBJ whole genome shotgun (WGS) entry which is preliminary data.</text>
</comment>
<comment type="cofactor">
    <cofactor evidence="3">
        <name>Mn(2+)</name>
        <dbReference type="ChEBI" id="CHEBI:29035"/>
    </cofactor>
    <cofactor evidence="3">
        <name>Co(2+)</name>
        <dbReference type="ChEBI" id="CHEBI:48828"/>
    </cofactor>
    <cofactor evidence="3">
        <name>Cd(2+)</name>
        <dbReference type="ChEBI" id="CHEBI:48775"/>
    </cofactor>
    <text evidence="3">Binds 1 divalent cation per subunit. The enzyme is active with manganese, cobalt or cadmium ions.</text>
</comment>
<dbReference type="GO" id="GO:0003849">
    <property type="term" value="F:3-deoxy-7-phosphoheptulonate synthase activity"/>
    <property type="evidence" value="ECO:0007669"/>
    <property type="project" value="UniProtKB-EC"/>
</dbReference>
<name>A0A7H0K947_9CORY</name>
<feature type="binding site" evidence="3">
    <location>
        <position position="306"/>
    </location>
    <ligand>
        <name>phosphoenolpyruvate</name>
        <dbReference type="ChEBI" id="CHEBI:58702"/>
    </ligand>
</feature>
<keyword evidence="4" id="KW-0057">Aromatic amino acid biosynthesis</keyword>
<dbReference type="Proteomes" id="UP000577408">
    <property type="component" value="Unassembled WGS sequence"/>
</dbReference>
<evidence type="ECO:0000256" key="3">
    <source>
        <dbReference type="PIRSR" id="PIRSR602480-1"/>
    </source>
</evidence>
<protein>
    <recommendedName>
        <fullName evidence="4">Phospho-2-dehydro-3-deoxyheptonate aldolase</fullName>
        <ecNumber evidence="4">2.5.1.54</ecNumber>
    </recommendedName>
</protein>
<dbReference type="RefSeq" id="WP_181191963.1">
    <property type="nucleotide sequence ID" value="NZ_JABFED010000002.1"/>
</dbReference>
<gene>
    <name evidence="5" type="ORF">HMA55_05025</name>
</gene>
<dbReference type="EMBL" id="JABFED010000002">
    <property type="protein sequence ID" value="MBA1837270.1"/>
    <property type="molecule type" value="Genomic_DNA"/>
</dbReference>
<organism evidence="5 6">
    <name type="scientific">Corynebacterium wankanglinii</name>
    <dbReference type="NCBI Taxonomy" id="2735136"/>
    <lineage>
        <taxon>Bacteria</taxon>
        <taxon>Bacillati</taxon>
        <taxon>Actinomycetota</taxon>
        <taxon>Actinomycetes</taxon>
        <taxon>Mycobacteriales</taxon>
        <taxon>Corynebacteriaceae</taxon>
        <taxon>Corynebacterium</taxon>
    </lineage>
</organism>
<dbReference type="EC" id="2.5.1.54" evidence="4"/>
<dbReference type="PANTHER" id="PTHR21337:SF0">
    <property type="entry name" value="PHOSPHO-2-DEHYDRO-3-DEOXYHEPTONATE ALDOLASE"/>
    <property type="match status" value="1"/>
</dbReference>
<evidence type="ECO:0000313" key="5">
    <source>
        <dbReference type="EMBL" id="MBA1837270.1"/>
    </source>
</evidence>
<feature type="binding site" evidence="3">
    <location>
        <position position="441"/>
    </location>
    <ligand>
        <name>Mn(2+)</name>
        <dbReference type="ChEBI" id="CHEBI:29035"/>
    </ligand>
</feature>
<keyword evidence="2 4" id="KW-0808">Transferase</keyword>
<feature type="binding site" evidence="3">
    <location>
        <position position="87"/>
    </location>
    <ligand>
        <name>Mn(2+)</name>
        <dbReference type="ChEBI" id="CHEBI:29035"/>
    </ligand>
</feature>
<dbReference type="SUPFAM" id="SSF51569">
    <property type="entry name" value="Aldolase"/>
    <property type="match status" value="1"/>
</dbReference>
<comment type="catalytic activity">
    <reaction evidence="4">
        <text>D-erythrose 4-phosphate + phosphoenolpyruvate + H2O = 7-phospho-2-dehydro-3-deoxy-D-arabino-heptonate + phosphate</text>
        <dbReference type="Rhea" id="RHEA:14717"/>
        <dbReference type="ChEBI" id="CHEBI:15377"/>
        <dbReference type="ChEBI" id="CHEBI:16897"/>
        <dbReference type="ChEBI" id="CHEBI:43474"/>
        <dbReference type="ChEBI" id="CHEBI:58394"/>
        <dbReference type="ChEBI" id="CHEBI:58702"/>
        <dbReference type="EC" id="2.5.1.54"/>
    </reaction>
</comment>
<evidence type="ECO:0000256" key="4">
    <source>
        <dbReference type="RuleBase" id="RU363071"/>
    </source>
</evidence>
<evidence type="ECO:0000313" key="6">
    <source>
        <dbReference type="Proteomes" id="UP000577408"/>
    </source>
</evidence>
<dbReference type="InterPro" id="IPR013785">
    <property type="entry name" value="Aldolase_TIM"/>
</dbReference>
<keyword evidence="4" id="KW-0028">Amino-acid biosynthesis</keyword>
<accession>A0A7H0K947</accession>
<evidence type="ECO:0000256" key="1">
    <source>
        <dbReference type="ARBA" id="ARBA00008911"/>
    </source>
</evidence>
<feature type="binding site" evidence="3">
    <location>
        <begin position="283"/>
        <end position="284"/>
    </location>
    <ligand>
        <name>phosphoenolpyruvate</name>
        <dbReference type="ChEBI" id="CHEBI:58702"/>
    </ligand>
</feature>
<sequence>MSWTIDIPKDVLPDLPPLPGDLNEKFQDVVARDAKQQPSWDPAQAEYVRKILESVPPVVLAPEVEQLKSHLADVANGEAFMLQGGDCAETFESNTEPHIRANVRTLLQMAAVLTYGASMPVVKLARIAGQYAKPRSSDLDGNGLPNYRGDIVNGVEPTEESRRHDPARMVRAYANSSAAMNLVRALTSSGTADLHHINDWNREFVSNSPAGARYEALGREISRSLAFMDACGVRDDNLRTSQVYASHEALLVDYERAMLRLATDSSGETRLYDLSAHQLWIGERTRGIDDFHVNFAAMISNPIGIKLGPTTTPEEAVAYADKLDPNREPGRLTMVIRMGQDKVREVLPGIVKAVEASGHRVVWQSDPMHGNTFTSSNGYKTRHFDKILDEVQGFFEVHRELGTHPGGIHIELTGENVTECLGGAQDITDVDLPGRYESACDPRLNTEQALELSFLVAEMLRY</sequence>
<dbReference type="PANTHER" id="PTHR21337">
    <property type="entry name" value="PHOSPHO-2-DEHYDRO-3-DEOXYHEPTONATE ALDOLASE 1, 2"/>
    <property type="match status" value="1"/>
</dbReference>
<evidence type="ECO:0000256" key="2">
    <source>
        <dbReference type="ARBA" id="ARBA00022679"/>
    </source>
</evidence>
<dbReference type="InterPro" id="IPR002480">
    <property type="entry name" value="DAHP_synth_2"/>
</dbReference>
<keyword evidence="3" id="KW-0104">Cadmium</keyword>
<reference evidence="5 6" key="1">
    <citation type="submission" date="2020-05" db="EMBL/GenBank/DDBJ databases">
        <title>Descriptions of Corynebacterium xxxx sp. nov., Corynebacterium yyyy sp. nov. and Corynebacterium zzzz sp. nov.</title>
        <authorList>
            <person name="Zhang G."/>
        </authorList>
    </citation>
    <scope>NUCLEOTIDE SEQUENCE [LARGE SCALE GENOMIC DNA]</scope>
    <source>
        <strain evidence="6">zg-913</strain>
    </source>
</reference>
<proteinExistence type="inferred from homology"/>
<dbReference type="AlphaFoldDB" id="A0A7H0K947"/>
<dbReference type="GO" id="GO:0009073">
    <property type="term" value="P:aromatic amino acid family biosynthetic process"/>
    <property type="evidence" value="ECO:0007669"/>
    <property type="project" value="UniProtKB-KW"/>
</dbReference>
<dbReference type="GO" id="GO:0009423">
    <property type="term" value="P:chorismate biosynthetic process"/>
    <property type="evidence" value="ECO:0007669"/>
    <property type="project" value="UniProtKB-UniPathway"/>
</dbReference>
<dbReference type="FunFam" id="3.20.20.70:FF:000139">
    <property type="entry name" value="Phospho-2-dehydro-3-deoxyheptonate aldolase"/>
    <property type="match status" value="1"/>
</dbReference>
<dbReference type="GO" id="GO:0008652">
    <property type="term" value="P:amino acid biosynthetic process"/>
    <property type="evidence" value="ECO:0007669"/>
    <property type="project" value="UniProtKB-KW"/>
</dbReference>
<feature type="binding site" evidence="3">
    <location>
        <position position="337"/>
    </location>
    <ligand>
        <name>phosphoenolpyruvate</name>
        <dbReference type="ChEBI" id="CHEBI:58702"/>
    </ligand>
</feature>
<comment type="pathway">
    <text evidence="4">Metabolic intermediate biosynthesis; chorismate biosynthesis; chorismate from D-erythrose 4-phosphate and phosphoenolpyruvate: step 1/7.</text>
</comment>
<dbReference type="NCBIfam" id="TIGR01358">
    <property type="entry name" value="DAHP_synth_II"/>
    <property type="match status" value="1"/>
</dbReference>
<keyword evidence="6" id="KW-1185">Reference proteome</keyword>
<keyword evidence="3" id="KW-0170">Cobalt</keyword>
<feature type="binding site" evidence="3">
    <location>
        <position position="411"/>
    </location>
    <ligand>
        <name>Mn(2+)</name>
        <dbReference type="ChEBI" id="CHEBI:29035"/>
    </ligand>
</feature>
<feature type="binding site" evidence="3">
    <location>
        <position position="126"/>
    </location>
    <ligand>
        <name>phosphoenolpyruvate</name>
        <dbReference type="ChEBI" id="CHEBI:58702"/>
    </ligand>
</feature>
<keyword evidence="3" id="KW-0464">Manganese</keyword>
<dbReference type="Gene3D" id="3.20.20.70">
    <property type="entry name" value="Aldolase class I"/>
    <property type="match status" value="2"/>
</dbReference>
<feature type="binding site" evidence="3">
    <location>
        <position position="369"/>
    </location>
    <ligand>
        <name>Mn(2+)</name>
        <dbReference type="ChEBI" id="CHEBI:29035"/>
    </ligand>
</feature>
<comment type="similarity">
    <text evidence="1 4">Belongs to the class-II DAHP synthase family.</text>
</comment>
<dbReference type="UniPathway" id="UPA00053">
    <property type="reaction ID" value="UER00084"/>
</dbReference>